<evidence type="ECO:0000256" key="1">
    <source>
        <dbReference type="SAM" id="MobiDB-lite"/>
    </source>
</evidence>
<dbReference type="Proteomes" id="UP001412067">
    <property type="component" value="Unassembled WGS sequence"/>
</dbReference>
<feature type="region of interest" description="Disordered" evidence="1">
    <location>
        <begin position="38"/>
        <end position="64"/>
    </location>
</feature>
<feature type="compositionally biased region" description="Basic residues" evidence="1">
    <location>
        <begin position="51"/>
        <end position="64"/>
    </location>
</feature>
<reference evidence="2 3" key="1">
    <citation type="journal article" date="2022" name="Nat. Plants">
        <title>Genomes of leafy and leafless Platanthera orchids illuminate the evolution of mycoheterotrophy.</title>
        <authorList>
            <person name="Li M.H."/>
            <person name="Liu K.W."/>
            <person name="Li Z."/>
            <person name="Lu H.C."/>
            <person name="Ye Q.L."/>
            <person name="Zhang D."/>
            <person name="Wang J.Y."/>
            <person name="Li Y.F."/>
            <person name="Zhong Z.M."/>
            <person name="Liu X."/>
            <person name="Yu X."/>
            <person name="Liu D.K."/>
            <person name="Tu X.D."/>
            <person name="Liu B."/>
            <person name="Hao Y."/>
            <person name="Liao X.Y."/>
            <person name="Jiang Y.T."/>
            <person name="Sun W.H."/>
            <person name="Chen J."/>
            <person name="Chen Y.Q."/>
            <person name="Ai Y."/>
            <person name="Zhai J.W."/>
            <person name="Wu S.S."/>
            <person name="Zhou Z."/>
            <person name="Hsiao Y.Y."/>
            <person name="Wu W.L."/>
            <person name="Chen Y.Y."/>
            <person name="Lin Y.F."/>
            <person name="Hsu J.L."/>
            <person name="Li C.Y."/>
            <person name="Wang Z.W."/>
            <person name="Zhao X."/>
            <person name="Zhong W.Y."/>
            <person name="Ma X.K."/>
            <person name="Ma L."/>
            <person name="Huang J."/>
            <person name="Chen G.Z."/>
            <person name="Huang M.Z."/>
            <person name="Huang L."/>
            <person name="Peng D.H."/>
            <person name="Luo Y.B."/>
            <person name="Zou S.Q."/>
            <person name="Chen S.P."/>
            <person name="Lan S."/>
            <person name="Tsai W.C."/>
            <person name="Van de Peer Y."/>
            <person name="Liu Z.J."/>
        </authorList>
    </citation>
    <scope>NUCLEOTIDE SEQUENCE [LARGE SCALE GENOMIC DNA]</scope>
    <source>
        <strain evidence="2">Lor288</strain>
    </source>
</reference>
<name>A0ABR2MCS5_9ASPA</name>
<proteinExistence type="predicted"/>
<accession>A0ABR2MCS5</accession>
<evidence type="ECO:0000313" key="2">
    <source>
        <dbReference type="EMBL" id="KAK8961429.1"/>
    </source>
</evidence>
<evidence type="ECO:0000313" key="3">
    <source>
        <dbReference type="Proteomes" id="UP001412067"/>
    </source>
</evidence>
<organism evidence="2 3">
    <name type="scientific">Platanthera guangdongensis</name>
    <dbReference type="NCBI Taxonomy" id="2320717"/>
    <lineage>
        <taxon>Eukaryota</taxon>
        <taxon>Viridiplantae</taxon>
        <taxon>Streptophyta</taxon>
        <taxon>Embryophyta</taxon>
        <taxon>Tracheophyta</taxon>
        <taxon>Spermatophyta</taxon>
        <taxon>Magnoliopsida</taxon>
        <taxon>Liliopsida</taxon>
        <taxon>Asparagales</taxon>
        <taxon>Orchidaceae</taxon>
        <taxon>Orchidoideae</taxon>
        <taxon>Orchideae</taxon>
        <taxon>Orchidinae</taxon>
        <taxon>Platanthera</taxon>
    </lineage>
</organism>
<protein>
    <submittedName>
        <fullName evidence="2">Uncharacterized protein</fullName>
    </submittedName>
</protein>
<comment type="caution">
    <text evidence="2">The sequence shown here is derived from an EMBL/GenBank/DDBJ whole genome shotgun (WGS) entry which is preliminary data.</text>
</comment>
<sequence>MAAINFPHPKSVITRLRNSTNTTQQIIKADGKIGSEVPLGAKGIDSSRRCNGSKKKHQAPSRLI</sequence>
<gene>
    <name evidence="2" type="ORF">KSP40_PGU019862</name>
</gene>
<keyword evidence="3" id="KW-1185">Reference proteome</keyword>
<dbReference type="EMBL" id="JBBWWR010000009">
    <property type="protein sequence ID" value="KAK8961429.1"/>
    <property type="molecule type" value="Genomic_DNA"/>
</dbReference>